<dbReference type="InterPro" id="IPR001584">
    <property type="entry name" value="Integrase_cat-core"/>
</dbReference>
<evidence type="ECO:0000256" key="1">
    <source>
        <dbReference type="PROSITE-ProRule" id="PRU00047"/>
    </source>
</evidence>
<protein>
    <recommendedName>
        <fullName evidence="6">Retrovirus-related Pol polyprotein from transposon TNT 1-94</fullName>
    </recommendedName>
</protein>
<dbReference type="InterPro" id="IPR012337">
    <property type="entry name" value="RNaseH-like_sf"/>
</dbReference>
<evidence type="ECO:0000259" key="3">
    <source>
        <dbReference type="PROSITE" id="PS50158"/>
    </source>
</evidence>
<dbReference type="EMBL" id="AM427163">
    <property type="protein sequence ID" value="CAN69058.1"/>
    <property type="molecule type" value="Genomic_DNA"/>
</dbReference>
<dbReference type="Pfam" id="PF07727">
    <property type="entry name" value="RVT_2"/>
    <property type="match status" value="1"/>
</dbReference>
<dbReference type="InterPro" id="IPR001878">
    <property type="entry name" value="Znf_CCHC"/>
</dbReference>
<dbReference type="GO" id="GO:0003676">
    <property type="term" value="F:nucleic acid binding"/>
    <property type="evidence" value="ECO:0007669"/>
    <property type="project" value="InterPro"/>
</dbReference>
<keyword evidence="1" id="KW-0862">Zinc</keyword>
<dbReference type="PROSITE" id="PS50994">
    <property type="entry name" value="INTEGRASE"/>
    <property type="match status" value="1"/>
</dbReference>
<feature type="compositionally biased region" description="Basic and acidic residues" evidence="2">
    <location>
        <begin position="457"/>
        <end position="482"/>
    </location>
</feature>
<dbReference type="GO" id="GO:0008270">
    <property type="term" value="F:zinc ion binding"/>
    <property type="evidence" value="ECO:0007669"/>
    <property type="project" value="UniProtKB-KW"/>
</dbReference>
<dbReference type="SUPFAM" id="SSF53098">
    <property type="entry name" value="Ribonuclease H-like"/>
    <property type="match status" value="1"/>
</dbReference>
<dbReference type="AlphaFoldDB" id="A5AHX8"/>
<dbReference type="InterPro" id="IPR013103">
    <property type="entry name" value="RVT_2"/>
</dbReference>
<evidence type="ECO:0000313" key="5">
    <source>
        <dbReference type="EMBL" id="CAN69058.1"/>
    </source>
</evidence>
<keyword evidence="1" id="KW-0863">Zinc-finger</keyword>
<evidence type="ECO:0000256" key="2">
    <source>
        <dbReference type="SAM" id="MobiDB-lite"/>
    </source>
</evidence>
<sequence length="830" mass="96067">MKVSLHHHKWNNTKWNNTEAKQENGKRLQDKPPKNHENNCYRCGIKGHWSHTCCMPKHLVDFYQASIKAKGKEIEMNFIDGDGLDLTYYDINLFGEVQRPKVFVLWHDRLGHPRSSMMHQIIEHSLGHPLKNQKILSPNEYSCATCSQGKLIIRPSFIKVIPESPVFLERIHEDICGSIHPPCGPFRYFMILIDASTRWSHVCLLSTPNVAFARLLAQIIGLRTQFPDYPIKIIRLDNAGEFTSQTFIEYCMSVGINIEHPIAHTHIQNGLAESFMKRFDSPSIIRYLEPFTDDIFTARFADCHFNESVFPSLGGEKSIPEERREISWKASTMTHLDPHTNQCELEVQRIIHLQNLANQLPNAFIDTKKVTKSHIPATNTPARIDVPIRLLTNESKIRLKHGKPVSSKDVTPWKKRTQEKLGTLEEAIKMTDQFKIDKSIALEEAQIMQKAPKEAHIEQEAPEKAHIEQETPKDPHIERETPEEVQIPENCEISVSYVHTGEKWDRNNIVINNIFAFQVASEVIRNYEDPKPRNMEECRHRNDWPKWKEAIQAELNSLTKREVFGPIVQTPEDVKLVAYKWVFVRKRNENNEIIRYKARLVAQANNTKSRSMYSIKLQRSLYELKQSRRMWYNRLSEYLLKEGYVNNPICPCIFIKKSETGFAMYVDDLYLVGTPEELTRTTNYLKKEFEMKDIGKTKFCLSLSPMVVRSFDVKNDPFRPCEKDEELLGPEVPYLSVIGALMYLANCTRPDIAFSVNLLARYSSAPTRRHRNGIKHILHYLRGTTNMGLFYSRESKQQLLGYADAGYLSYPHKGRSQTGYVFNCNGTTIS</sequence>
<keyword evidence="1" id="KW-0479">Metal-binding</keyword>
<evidence type="ECO:0008006" key="6">
    <source>
        <dbReference type="Google" id="ProtNLM"/>
    </source>
</evidence>
<dbReference type="Gene3D" id="3.30.420.10">
    <property type="entry name" value="Ribonuclease H-like superfamily/Ribonuclease H"/>
    <property type="match status" value="1"/>
</dbReference>
<dbReference type="Pfam" id="PF13976">
    <property type="entry name" value="gag_pre-integrs"/>
    <property type="match status" value="1"/>
</dbReference>
<gene>
    <name evidence="5" type="ORF">VITISV_022968</name>
</gene>
<dbReference type="PROSITE" id="PS50158">
    <property type="entry name" value="ZF_CCHC"/>
    <property type="match status" value="1"/>
</dbReference>
<feature type="domain" description="Integrase catalytic" evidence="4">
    <location>
        <begin position="161"/>
        <end position="328"/>
    </location>
</feature>
<feature type="region of interest" description="Disordered" evidence="2">
    <location>
        <begin position="12"/>
        <end position="34"/>
    </location>
</feature>
<dbReference type="InterPro" id="IPR025724">
    <property type="entry name" value="GAG-pre-integrase_dom"/>
</dbReference>
<dbReference type="GO" id="GO:0015074">
    <property type="term" value="P:DNA integration"/>
    <property type="evidence" value="ECO:0007669"/>
    <property type="project" value="InterPro"/>
</dbReference>
<feature type="domain" description="CCHC-type" evidence="3">
    <location>
        <begin position="40"/>
        <end position="53"/>
    </location>
</feature>
<dbReference type="PANTHER" id="PTHR11439:SF467">
    <property type="entry name" value="INTEGRASE CATALYTIC DOMAIN-CONTAINING PROTEIN"/>
    <property type="match status" value="1"/>
</dbReference>
<proteinExistence type="predicted"/>
<dbReference type="InterPro" id="IPR036397">
    <property type="entry name" value="RNaseH_sf"/>
</dbReference>
<evidence type="ECO:0000259" key="4">
    <source>
        <dbReference type="PROSITE" id="PS50994"/>
    </source>
</evidence>
<feature type="compositionally biased region" description="Basic and acidic residues" evidence="2">
    <location>
        <begin position="20"/>
        <end position="34"/>
    </location>
</feature>
<feature type="region of interest" description="Disordered" evidence="2">
    <location>
        <begin position="457"/>
        <end position="483"/>
    </location>
</feature>
<organism evidence="5">
    <name type="scientific">Vitis vinifera</name>
    <name type="common">Grape</name>
    <dbReference type="NCBI Taxonomy" id="29760"/>
    <lineage>
        <taxon>Eukaryota</taxon>
        <taxon>Viridiplantae</taxon>
        <taxon>Streptophyta</taxon>
        <taxon>Embryophyta</taxon>
        <taxon>Tracheophyta</taxon>
        <taxon>Spermatophyta</taxon>
        <taxon>Magnoliopsida</taxon>
        <taxon>eudicotyledons</taxon>
        <taxon>Gunneridae</taxon>
        <taxon>Pentapetalae</taxon>
        <taxon>rosids</taxon>
        <taxon>Vitales</taxon>
        <taxon>Vitaceae</taxon>
        <taxon>Viteae</taxon>
        <taxon>Vitis</taxon>
    </lineage>
</organism>
<reference evidence="5" key="1">
    <citation type="journal article" date="2007" name="PLoS ONE">
        <title>The first genome sequence of an elite grapevine cultivar (Pinot noir Vitis vinifera L.): coping with a highly heterozygous genome.</title>
        <authorList>
            <person name="Velasco R."/>
            <person name="Zharkikh A."/>
            <person name="Troggio M."/>
            <person name="Cartwright D.A."/>
            <person name="Cestaro A."/>
            <person name="Pruss D."/>
            <person name="Pindo M."/>
            <person name="FitzGerald L.M."/>
            <person name="Vezzulli S."/>
            <person name="Reid J."/>
            <person name="Malacarne G."/>
            <person name="Iliev D."/>
            <person name="Coppola G."/>
            <person name="Wardell B."/>
            <person name="Micheletti D."/>
            <person name="Macalma T."/>
            <person name="Facci M."/>
            <person name="Mitchell J.T."/>
            <person name="Perazzolli M."/>
            <person name="Eldredge G."/>
            <person name="Gatto P."/>
            <person name="Oyzerski R."/>
            <person name="Moretto M."/>
            <person name="Gutin N."/>
            <person name="Stefanini M."/>
            <person name="Chen Y."/>
            <person name="Segala C."/>
            <person name="Davenport C."/>
            <person name="Dematte L."/>
            <person name="Mraz A."/>
            <person name="Battilana J."/>
            <person name="Stormo K."/>
            <person name="Costa F."/>
            <person name="Tao Q."/>
            <person name="Si-Ammour A."/>
            <person name="Harkins T."/>
            <person name="Lackey A."/>
            <person name="Perbost C."/>
            <person name="Taillon B."/>
            <person name="Stella A."/>
            <person name="Solovyev V."/>
            <person name="Fawcett J.A."/>
            <person name="Sterck L."/>
            <person name="Vandepoele K."/>
            <person name="Grando S.M."/>
            <person name="Toppo S."/>
            <person name="Moser C."/>
            <person name="Lanchbury J."/>
            <person name="Bogden R."/>
            <person name="Skolnick M."/>
            <person name="Sgaramella V."/>
            <person name="Bhatnagar S.K."/>
            <person name="Fontana P."/>
            <person name="Gutin A."/>
            <person name="Van de Peer Y."/>
            <person name="Salamini F."/>
            <person name="Viola R."/>
        </authorList>
    </citation>
    <scope>NUCLEOTIDE SEQUENCE</scope>
</reference>
<accession>A5AHX8</accession>
<dbReference type="PANTHER" id="PTHR11439">
    <property type="entry name" value="GAG-POL-RELATED RETROTRANSPOSON"/>
    <property type="match status" value="1"/>
</dbReference>
<name>A5AHX8_VITVI</name>